<organism evidence="1 2">
    <name type="scientific">Leucogyrophana mollusca</name>
    <dbReference type="NCBI Taxonomy" id="85980"/>
    <lineage>
        <taxon>Eukaryota</taxon>
        <taxon>Fungi</taxon>
        <taxon>Dikarya</taxon>
        <taxon>Basidiomycota</taxon>
        <taxon>Agaricomycotina</taxon>
        <taxon>Agaricomycetes</taxon>
        <taxon>Agaricomycetidae</taxon>
        <taxon>Boletales</taxon>
        <taxon>Boletales incertae sedis</taxon>
        <taxon>Leucogyrophana</taxon>
    </lineage>
</organism>
<protein>
    <submittedName>
        <fullName evidence="1">NAD(P)-binding protein</fullName>
    </submittedName>
</protein>
<accession>A0ACB8B3A7</accession>
<evidence type="ECO:0000313" key="2">
    <source>
        <dbReference type="Proteomes" id="UP000790709"/>
    </source>
</evidence>
<gene>
    <name evidence="1" type="ORF">BV22DRAFT_1098651</name>
</gene>
<keyword evidence="2" id="KW-1185">Reference proteome</keyword>
<comment type="caution">
    <text evidence="1">The sequence shown here is derived from an EMBL/GenBank/DDBJ whole genome shotgun (WGS) entry which is preliminary data.</text>
</comment>
<reference evidence="1" key="1">
    <citation type="journal article" date="2021" name="New Phytol.">
        <title>Evolutionary innovations through gain and loss of genes in the ectomycorrhizal Boletales.</title>
        <authorList>
            <person name="Wu G."/>
            <person name="Miyauchi S."/>
            <person name="Morin E."/>
            <person name="Kuo A."/>
            <person name="Drula E."/>
            <person name="Varga T."/>
            <person name="Kohler A."/>
            <person name="Feng B."/>
            <person name="Cao Y."/>
            <person name="Lipzen A."/>
            <person name="Daum C."/>
            <person name="Hundley H."/>
            <person name="Pangilinan J."/>
            <person name="Johnson J."/>
            <person name="Barry K."/>
            <person name="LaButti K."/>
            <person name="Ng V."/>
            <person name="Ahrendt S."/>
            <person name="Min B."/>
            <person name="Choi I.G."/>
            <person name="Park H."/>
            <person name="Plett J.M."/>
            <person name="Magnuson J."/>
            <person name="Spatafora J.W."/>
            <person name="Nagy L.G."/>
            <person name="Henrissat B."/>
            <person name="Grigoriev I.V."/>
            <person name="Yang Z.L."/>
            <person name="Xu J."/>
            <person name="Martin F.M."/>
        </authorList>
    </citation>
    <scope>NUCLEOTIDE SEQUENCE</scope>
    <source>
        <strain evidence="1">KUC20120723A-06</strain>
    </source>
</reference>
<dbReference type="Proteomes" id="UP000790709">
    <property type="component" value="Unassembled WGS sequence"/>
</dbReference>
<dbReference type="EMBL" id="MU266600">
    <property type="protein sequence ID" value="KAH7920152.1"/>
    <property type="molecule type" value="Genomic_DNA"/>
</dbReference>
<name>A0ACB8B3A7_9AGAM</name>
<proteinExistence type="predicted"/>
<sequence>MTDELILVTGAAGFLASHVVHQLLEKGYRVRGTARGAKLQLLKEGYASYGDRFEAVVIQDVAVDDITEQLKGVTAVIHTAAPLPSKGSVEVVLDGSIEGSLNVIKQADKAGIKKVVFTSSILAALNPTLPLTDKDWNPVTKEEAIQSNDSFVAYSAAKTYAERAVWQYAEEHKTIDITTVLPPFLYGPLAPGFKIPAPDFVTLSTDLYIYQMLTPNGKFPAFSAYMDVRDTARVHVEALTSPPDSAVGHKRLLLSSPHELSYKEALELIAVKRPELKDRLVSVSKMPQYPFTKLDVDLKRVEQVTGVKPTSYYSWQETILDAVDALIAVEKDWKNKGHDFTIPA</sequence>
<evidence type="ECO:0000313" key="1">
    <source>
        <dbReference type="EMBL" id="KAH7920152.1"/>
    </source>
</evidence>